<evidence type="ECO:0000313" key="4">
    <source>
        <dbReference type="Proteomes" id="UP000030669"/>
    </source>
</evidence>
<feature type="transmembrane region" description="Helical" evidence="2">
    <location>
        <begin position="80"/>
        <end position="103"/>
    </location>
</feature>
<keyword evidence="4" id="KW-1185">Reference proteome</keyword>
<dbReference type="KEGG" id="gtr:GLOTRDRAFT_133808"/>
<dbReference type="Proteomes" id="UP000030669">
    <property type="component" value="Unassembled WGS sequence"/>
</dbReference>
<feature type="compositionally biased region" description="Polar residues" evidence="1">
    <location>
        <begin position="34"/>
        <end position="43"/>
    </location>
</feature>
<protein>
    <submittedName>
        <fullName evidence="3">Uncharacterized protein</fullName>
    </submittedName>
</protein>
<keyword evidence="2" id="KW-1133">Transmembrane helix</keyword>
<keyword evidence="2" id="KW-0812">Transmembrane</keyword>
<dbReference type="EMBL" id="KB469314">
    <property type="protein sequence ID" value="EPQ50706.1"/>
    <property type="molecule type" value="Genomic_DNA"/>
</dbReference>
<gene>
    <name evidence="3" type="ORF">GLOTRDRAFT_133808</name>
</gene>
<sequence length="186" mass="19971">MVLVHRYHASVEHSELLSTATGASADTPAKRSTPAKTTPTRSALGSEAREWARALALPAADVCELLERLQGDPDASQENVFHLCLPPALFAGVLLLASSLLRGREAGEQVGGGEDGREDVWRRLVVYGGMALVAVATLRVMVWVGARGVRETVKCSRRDNAATAFSKPNSPLLKQAIEFEGIPMRL</sequence>
<dbReference type="OrthoDB" id="3260021at2759"/>
<evidence type="ECO:0000256" key="1">
    <source>
        <dbReference type="SAM" id="MobiDB-lite"/>
    </source>
</evidence>
<dbReference type="HOGENOM" id="CLU_1454567_0_0_1"/>
<keyword evidence="2" id="KW-0472">Membrane</keyword>
<accession>S7PSC1</accession>
<evidence type="ECO:0000256" key="2">
    <source>
        <dbReference type="SAM" id="Phobius"/>
    </source>
</evidence>
<dbReference type="GeneID" id="19302804"/>
<proteinExistence type="predicted"/>
<dbReference type="AlphaFoldDB" id="S7PSC1"/>
<dbReference type="OMA" id="YNAGAEY"/>
<feature type="transmembrane region" description="Helical" evidence="2">
    <location>
        <begin position="124"/>
        <end position="146"/>
    </location>
</feature>
<organism evidence="3 4">
    <name type="scientific">Gloeophyllum trabeum (strain ATCC 11539 / FP-39264 / Madison 617)</name>
    <name type="common">Brown rot fungus</name>
    <dbReference type="NCBI Taxonomy" id="670483"/>
    <lineage>
        <taxon>Eukaryota</taxon>
        <taxon>Fungi</taxon>
        <taxon>Dikarya</taxon>
        <taxon>Basidiomycota</taxon>
        <taxon>Agaricomycotina</taxon>
        <taxon>Agaricomycetes</taxon>
        <taxon>Gloeophyllales</taxon>
        <taxon>Gloeophyllaceae</taxon>
        <taxon>Gloeophyllum</taxon>
    </lineage>
</organism>
<feature type="region of interest" description="Disordered" evidence="1">
    <location>
        <begin position="18"/>
        <end position="46"/>
    </location>
</feature>
<dbReference type="RefSeq" id="XP_007870957.1">
    <property type="nucleotide sequence ID" value="XM_007872766.1"/>
</dbReference>
<name>S7PSC1_GLOTA</name>
<reference evidence="3 4" key="1">
    <citation type="journal article" date="2012" name="Science">
        <title>The Paleozoic origin of enzymatic lignin decomposition reconstructed from 31 fungal genomes.</title>
        <authorList>
            <person name="Floudas D."/>
            <person name="Binder M."/>
            <person name="Riley R."/>
            <person name="Barry K."/>
            <person name="Blanchette R.A."/>
            <person name="Henrissat B."/>
            <person name="Martinez A.T."/>
            <person name="Otillar R."/>
            <person name="Spatafora J.W."/>
            <person name="Yadav J.S."/>
            <person name="Aerts A."/>
            <person name="Benoit I."/>
            <person name="Boyd A."/>
            <person name="Carlson A."/>
            <person name="Copeland A."/>
            <person name="Coutinho P.M."/>
            <person name="de Vries R.P."/>
            <person name="Ferreira P."/>
            <person name="Findley K."/>
            <person name="Foster B."/>
            <person name="Gaskell J."/>
            <person name="Glotzer D."/>
            <person name="Gorecki P."/>
            <person name="Heitman J."/>
            <person name="Hesse C."/>
            <person name="Hori C."/>
            <person name="Igarashi K."/>
            <person name="Jurgens J.A."/>
            <person name="Kallen N."/>
            <person name="Kersten P."/>
            <person name="Kohler A."/>
            <person name="Kuees U."/>
            <person name="Kumar T.K.A."/>
            <person name="Kuo A."/>
            <person name="LaButti K."/>
            <person name="Larrondo L.F."/>
            <person name="Lindquist E."/>
            <person name="Ling A."/>
            <person name="Lombard V."/>
            <person name="Lucas S."/>
            <person name="Lundell T."/>
            <person name="Martin R."/>
            <person name="McLaughlin D.J."/>
            <person name="Morgenstern I."/>
            <person name="Morin E."/>
            <person name="Murat C."/>
            <person name="Nagy L.G."/>
            <person name="Nolan M."/>
            <person name="Ohm R.A."/>
            <person name="Patyshakuliyeva A."/>
            <person name="Rokas A."/>
            <person name="Ruiz-Duenas F.J."/>
            <person name="Sabat G."/>
            <person name="Salamov A."/>
            <person name="Samejima M."/>
            <person name="Schmutz J."/>
            <person name="Slot J.C."/>
            <person name="St John F."/>
            <person name="Stenlid J."/>
            <person name="Sun H."/>
            <person name="Sun S."/>
            <person name="Syed K."/>
            <person name="Tsang A."/>
            <person name="Wiebenga A."/>
            <person name="Young D."/>
            <person name="Pisabarro A."/>
            <person name="Eastwood D.C."/>
            <person name="Martin F."/>
            <person name="Cullen D."/>
            <person name="Grigoriev I.V."/>
            <person name="Hibbett D.S."/>
        </authorList>
    </citation>
    <scope>NUCLEOTIDE SEQUENCE [LARGE SCALE GENOMIC DNA]</scope>
    <source>
        <strain evidence="3 4">ATCC 11539</strain>
    </source>
</reference>
<evidence type="ECO:0000313" key="3">
    <source>
        <dbReference type="EMBL" id="EPQ50706.1"/>
    </source>
</evidence>